<gene>
    <name evidence="1" type="ORF">UFOVP806_46</name>
</gene>
<organism evidence="1">
    <name type="scientific">uncultured Caudovirales phage</name>
    <dbReference type="NCBI Taxonomy" id="2100421"/>
    <lineage>
        <taxon>Viruses</taxon>
        <taxon>Duplodnaviria</taxon>
        <taxon>Heunggongvirae</taxon>
        <taxon>Uroviricota</taxon>
        <taxon>Caudoviricetes</taxon>
        <taxon>Peduoviridae</taxon>
        <taxon>Maltschvirus</taxon>
        <taxon>Maltschvirus maltsch</taxon>
    </lineage>
</organism>
<sequence length="358" mass="39509">MAFTNDEMNAVMNYVLNYHIKGDALAQTIQDKPLLKAMKARMKTFPGGKGKIDGPVKGEFLNSNGAFFKGFKYDDTVTFQNPRAVLRPSYDWCQIHGGITVTFTELMQGGIKVTDTNNGSGTSNFSDAEKVQLTNLLDEKVMDLTESWSRKMNEALWNDGTQDDGKQFPGITAYIQGSNTGLTTGGLARNTYAWWRNRAVTGMNTATSQIISSTLRSEIRQLRRYGGKPTLWLAGSKFLEALEKEITEKSTIFVTNGNQSGARKIGNYSIELPGIGTIEYDPTLDDLGTIKGDSVDYSKRLYAIDVDQGFQLWAVDGEAERIHTPGRPENKMAMYRSLTFAGGTAAFRLNGQGVYSIA</sequence>
<evidence type="ECO:0008006" key="2">
    <source>
        <dbReference type="Google" id="ProtNLM"/>
    </source>
</evidence>
<name>A0A6J5NXF9_9CAUD</name>
<accession>A0A6J5NXF9</accession>
<proteinExistence type="predicted"/>
<protein>
    <recommendedName>
        <fullName evidence="2">Phage major capsid protein</fullName>
    </recommendedName>
</protein>
<dbReference type="EMBL" id="LR796750">
    <property type="protein sequence ID" value="CAB4163743.1"/>
    <property type="molecule type" value="Genomic_DNA"/>
</dbReference>
<dbReference type="NCBIfam" id="NF033394">
    <property type="entry name" value="capsid_maj_Podo"/>
    <property type="match status" value="1"/>
</dbReference>
<evidence type="ECO:0000313" key="1">
    <source>
        <dbReference type="EMBL" id="CAB4163743.1"/>
    </source>
</evidence>
<reference evidence="1" key="1">
    <citation type="submission" date="2020-04" db="EMBL/GenBank/DDBJ databases">
        <authorList>
            <person name="Chiriac C."/>
            <person name="Salcher M."/>
            <person name="Ghai R."/>
            <person name="Kavagutti S V."/>
        </authorList>
    </citation>
    <scope>NUCLEOTIDE SEQUENCE</scope>
</reference>
<dbReference type="InterPro" id="IPR049718">
    <property type="entry name" value="AKO59007-like"/>
</dbReference>